<evidence type="ECO:0000259" key="8">
    <source>
        <dbReference type="PROSITE" id="PS50054"/>
    </source>
</evidence>
<dbReference type="CDD" id="cd17657">
    <property type="entry name" value="CDC14_N"/>
    <property type="match status" value="1"/>
</dbReference>
<protein>
    <recommendedName>
        <fullName evidence="2">protein-tyrosine-phosphatase</fullName>
        <ecNumber evidence="2">3.1.3.48</ecNumber>
    </recommendedName>
</protein>
<dbReference type="SMART" id="SM00195">
    <property type="entry name" value="DSPc"/>
    <property type="match status" value="1"/>
</dbReference>
<proteinExistence type="inferred from homology"/>
<organism evidence="10 11">
    <name type="scientific">Pleodorina starrii</name>
    <dbReference type="NCBI Taxonomy" id="330485"/>
    <lineage>
        <taxon>Eukaryota</taxon>
        <taxon>Viridiplantae</taxon>
        <taxon>Chlorophyta</taxon>
        <taxon>core chlorophytes</taxon>
        <taxon>Chlorophyceae</taxon>
        <taxon>CS clade</taxon>
        <taxon>Chlamydomonadales</taxon>
        <taxon>Volvocaceae</taxon>
        <taxon>Pleodorina</taxon>
    </lineage>
</organism>
<evidence type="ECO:0000313" key="11">
    <source>
        <dbReference type="Proteomes" id="UP001165080"/>
    </source>
</evidence>
<dbReference type="GO" id="GO:0004725">
    <property type="term" value="F:protein tyrosine phosphatase activity"/>
    <property type="evidence" value="ECO:0007669"/>
    <property type="project" value="UniProtKB-EC"/>
</dbReference>
<dbReference type="InterPro" id="IPR020422">
    <property type="entry name" value="TYR_PHOSPHATASE_DUAL_dom"/>
</dbReference>
<feature type="compositionally biased region" description="Gly residues" evidence="7">
    <location>
        <begin position="814"/>
        <end position="823"/>
    </location>
</feature>
<comment type="caution">
    <text evidence="10">The sequence shown here is derived from an EMBL/GenBank/DDBJ whole genome shotgun (WGS) entry which is preliminary data.</text>
</comment>
<evidence type="ECO:0000256" key="2">
    <source>
        <dbReference type="ARBA" id="ARBA00013064"/>
    </source>
</evidence>
<dbReference type="SUPFAM" id="SSF52799">
    <property type="entry name" value="(Phosphotyrosine protein) phosphatases II"/>
    <property type="match status" value="2"/>
</dbReference>
<name>A0A9W6C022_9CHLO</name>
<dbReference type="Gene3D" id="3.90.190.10">
    <property type="entry name" value="Protein tyrosine phosphatase superfamily"/>
    <property type="match status" value="2"/>
</dbReference>
<feature type="compositionally biased region" description="Gly residues" evidence="7">
    <location>
        <begin position="889"/>
        <end position="899"/>
    </location>
</feature>
<dbReference type="InterPro" id="IPR000340">
    <property type="entry name" value="Dual-sp_phosphatase_cat-dom"/>
</dbReference>
<feature type="compositionally biased region" description="Low complexity" evidence="7">
    <location>
        <begin position="796"/>
        <end position="813"/>
    </location>
</feature>
<sequence length="921" mass="95190">MVSEDEFGQAIEIIPGLYYFLTVKRADSLRYSPIAQSNICYCIDDELLYEPFFADFGPLNLGRTYRFCQKTKQLLQEAERTGKRVYLYTGPHAHQKANAAVLVGIYQVIFLNRTADVAYKPLSVYKPFVPFRDASCGVSTFHLTVYDVIRGIQRARDVGFIDWNSGSSTWSLEEYEYYEQVENGDLNWIVPGKFVAFSGPAARSNEIAGYRLHTPEDYWDYFRRKGVTTVVRLNKKVYDRKRFLDGGFKHHEMYFPDGSCPTEPIIQRFLDTVEAEPGAIAVHCKAGLGRTGLLICLYIMKHYRFTAEEVIGYIRVSRPGSVIGPQQNFLREVGPKLLQVQAWPERRPTVAFASPAAAFSPRVPSAAPPPPSARAQPATRPLPYNPYSPYASHSVIAARRLHSQLMHRSPYYPSMEARMWHEGELYRAARGMPKAGPAASDLVIAGRAAGMSELAASPNPLAIADAGIAAAAAANGRNGYHGSSASSYSQLRASNSGGVAARAAASGVGVSVAVAAAGGYGGAAASPAAAADMSLLQYSKHQQYGAAAGQYGSTAGTSAAAGAYLSSEYGGSISSPAVLSGGVGSSAAAVAAATSAVQSYGAVSSFRSRYNAGGTGYGSSTGAGGVGRSMTPLRYGQQGANMGGYHHVGVGAGVNHHHNGAGHYGGMHHSSSHPGPLQSAAGGATRGSIGISAVARSITVPPGGAAAGHRSPSTGRLSVAAGLAAPPTSSAVAGLWSTLHTETLAAADRPKLIPERNTQSADVGSGFGLGGTSLSPSGVAVAGGASASPWRIAVPGAGSSAGSSGPGTPNSAGSAGGGAGSGGGAAGVLNRAPSYTNRNVAAGPVGAAGSTSGGVARILAPNGQPRKVPVALLNQYTVQQQQQSAAQHSGGGWAAGGMGPKPPSGVAPAQMRTSYSYGIRQ</sequence>
<evidence type="ECO:0000256" key="7">
    <source>
        <dbReference type="SAM" id="MobiDB-lite"/>
    </source>
</evidence>
<evidence type="ECO:0000256" key="6">
    <source>
        <dbReference type="ARBA" id="ARBA00023306"/>
    </source>
</evidence>
<feature type="region of interest" description="Disordered" evidence="7">
    <location>
        <begin position="361"/>
        <end position="380"/>
    </location>
</feature>
<dbReference type="FunFam" id="3.90.190.10:FF:000006">
    <property type="entry name" value="Dual specificity protein phosphatase CDC14B"/>
    <property type="match status" value="1"/>
</dbReference>
<reference evidence="10 11" key="1">
    <citation type="journal article" date="2023" name="Commun. Biol.">
        <title>Reorganization of the ancestral sex-determining regions during the evolution of trioecy in Pleodorina starrii.</title>
        <authorList>
            <person name="Takahashi K."/>
            <person name="Suzuki S."/>
            <person name="Kawai-Toyooka H."/>
            <person name="Yamamoto K."/>
            <person name="Hamaji T."/>
            <person name="Ootsuki R."/>
            <person name="Yamaguchi H."/>
            <person name="Kawachi M."/>
            <person name="Higashiyama T."/>
            <person name="Nozaki H."/>
        </authorList>
    </citation>
    <scope>NUCLEOTIDE SEQUENCE [LARGE SCALE GENOMIC DNA]</scope>
    <source>
        <strain evidence="10 11">NIES-4479</strain>
    </source>
</reference>
<dbReference type="EC" id="3.1.3.48" evidence="2"/>
<keyword evidence="5" id="KW-0904">Protein phosphatase</keyword>
<dbReference type="CDD" id="cd14499">
    <property type="entry name" value="CDC14_C"/>
    <property type="match status" value="1"/>
</dbReference>
<accession>A0A9W6C022</accession>
<feature type="region of interest" description="Disordered" evidence="7">
    <location>
        <begin position="796"/>
        <end position="823"/>
    </location>
</feature>
<comment type="similarity">
    <text evidence="1">Belongs to the protein-tyrosine phosphatase family. Non-receptor class CDC14 subfamily.</text>
</comment>
<evidence type="ECO:0000256" key="5">
    <source>
        <dbReference type="ARBA" id="ARBA00022912"/>
    </source>
</evidence>
<evidence type="ECO:0000256" key="3">
    <source>
        <dbReference type="ARBA" id="ARBA00022618"/>
    </source>
</evidence>
<feature type="region of interest" description="Disordered" evidence="7">
    <location>
        <begin position="883"/>
        <end position="921"/>
    </location>
</feature>
<feature type="domain" description="Tyrosine specific protein phosphatases" evidence="9">
    <location>
        <begin position="267"/>
        <end position="329"/>
    </location>
</feature>
<dbReference type="EMBL" id="BRXU01000046">
    <property type="protein sequence ID" value="GLC61464.1"/>
    <property type="molecule type" value="Genomic_DNA"/>
</dbReference>
<dbReference type="SMART" id="SM00404">
    <property type="entry name" value="PTPc_motif"/>
    <property type="match status" value="1"/>
</dbReference>
<keyword evidence="4" id="KW-0378">Hydrolase</keyword>
<feature type="region of interest" description="Disordered" evidence="7">
    <location>
        <begin position="665"/>
        <end position="684"/>
    </location>
</feature>
<dbReference type="PROSITE" id="PS50054">
    <property type="entry name" value="TYR_PHOSPHATASE_DUAL"/>
    <property type="match status" value="1"/>
</dbReference>
<feature type="compositionally biased region" description="Polar residues" evidence="7">
    <location>
        <begin position="911"/>
        <end position="921"/>
    </location>
</feature>
<dbReference type="InterPro" id="IPR016130">
    <property type="entry name" value="Tyr_Pase_AS"/>
</dbReference>
<keyword evidence="6" id="KW-0131">Cell cycle</keyword>
<dbReference type="InterPro" id="IPR029260">
    <property type="entry name" value="DSPn"/>
</dbReference>
<feature type="domain" description="Tyrosine-protein phosphatase" evidence="8">
    <location>
        <begin position="184"/>
        <end position="342"/>
    </location>
</feature>
<dbReference type="InterPro" id="IPR029021">
    <property type="entry name" value="Prot-tyrosine_phosphatase-like"/>
</dbReference>
<dbReference type="AlphaFoldDB" id="A0A9W6C022"/>
<evidence type="ECO:0000259" key="9">
    <source>
        <dbReference type="PROSITE" id="PS50056"/>
    </source>
</evidence>
<evidence type="ECO:0000313" key="10">
    <source>
        <dbReference type="EMBL" id="GLC61464.1"/>
    </source>
</evidence>
<dbReference type="Proteomes" id="UP001165080">
    <property type="component" value="Unassembled WGS sequence"/>
</dbReference>
<evidence type="ECO:0000256" key="1">
    <source>
        <dbReference type="ARBA" id="ARBA00007315"/>
    </source>
</evidence>
<dbReference type="PROSITE" id="PS50056">
    <property type="entry name" value="TYR_PHOSPHATASE_2"/>
    <property type="match status" value="1"/>
</dbReference>
<dbReference type="PANTHER" id="PTHR23339">
    <property type="entry name" value="TYROSINE SPECIFIC PROTEIN PHOSPHATASE AND DUAL SPECIFICITY PROTEIN PHOSPHATASE"/>
    <property type="match status" value="1"/>
</dbReference>
<dbReference type="PROSITE" id="PS00383">
    <property type="entry name" value="TYR_PHOSPHATASE_1"/>
    <property type="match status" value="1"/>
</dbReference>
<dbReference type="InterPro" id="IPR050561">
    <property type="entry name" value="PTP"/>
</dbReference>
<dbReference type="InterPro" id="IPR000387">
    <property type="entry name" value="Tyr_Pase_dom"/>
</dbReference>
<dbReference type="Pfam" id="PF14671">
    <property type="entry name" value="DSPn"/>
    <property type="match status" value="1"/>
</dbReference>
<dbReference type="Pfam" id="PF00782">
    <property type="entry name" value="DSPc"/>
    <property type="match status" value="1"/>
</dbReference>
<gene>
    <name evidence="10" type="primary">PLESTBF000896</name>
    <name evidence="10" type="ORF">PLESTB_001759100</name>
</gene>
<evidence type="ECO:0000256" key="4">
    <source>
        <dbReference type="ARBA" id="ARBA00022801"/>
    </source>
</evidence>
<keyword evidence="11" id="KW-1185">Reference proteome</keyword>
<dbReference type="InterPro" id="IPR003595">
    <property type="entry name" value="Tyr_Pase_cat"/>
</dbReference>
<dbReference type="InterPro" id="IPR044506">
    <property type="entry name" value="CDC14_C"/>
</dbReference>
<keyword evidence="3" id="KW-0132">Cell division</keyword>
<dbReference type="GO" id="GO:0051301">
    <property type="term" value="P:cell division"/>
    <property type="evidence" value="ECO:0007669"/>
    <property type="project" value="UniProtKB-KW"/>
</dbReference>